<dbReference type="EMBL" id="CP002865">
    <property type="protein sequence ID" value="AEI38561.1"/>
    <property type="molecule type" value="Genomic_DNA"/>
</dbReference>
<evidence type="ECO:0000313" key="1">
    <source>
        <dbReference type="EMBL" id="AEI38561.1"/>
    </source>
</evidence>
<dbReference type="RefSeq" id="WP_013934949.1">
    <property type="nucleotide sequence ID" value="NC_015709.1"/>
</dbReference>
<evidence type="ECO:0000313" key="2">
    <source>
        <dbReference type="Proteomes" id="UP000000491"/>
    </source>
</evidence>
<proteinExistence type="predicted"/>
<dbReference type="AlphaFoldDB" id="F8ERU8"/>
<dbReference type="Proteomes" id="UP000000491">
    <property type="component" value="Chromosome"/>
</dbReference>
<dbReference type="KEGG" id="zmp:Zymop_1673"/>
<protein>
    <recommendedName>
        <fullName evidence="3">DUF2141 domain-containing protein</fullName>
    </recommendedName>
</protein>
<name>F8ERU8_ZYMMT</name>
<dbReference type="eggNOG" id="COG4704">
    <property type="taxonomic scope" value="Bacteria"/>
</dbReference>
<reference evidence="1 2" key="1">
    <citation type="journal article" date="2011" name="J. Bacteriol.">
        <title>Genome sequence of the ethanol-producing Zymomonas mobilis subsp. pomaceae lectotype strain ATCC 29192.</title>
        <authorList>
            <person name="Kouvelis V.N."/>
            <person name="Davenport K.W."/>
            <person name="Brettin T.S."/>
            <person name="Bruce D."/>
            <person name="Detter C."/>
            <person name="Han C.S."/>
            <person name="Nolan M."/>
            <person name="Tapia R."/>
            <person name="Damoulaki A."/>
            <person name="Kyrpides N.C."/>
            <person name="Typas M.A."/>
            <person name="Pappas K.M."/>
        </authorList>
    </citation>
    <scope>NUCLEOTIDE SEQUENCE [LARGE SCALE GENOMIC DNA]</scope>
    <source>
        <strain evidence="2">ATCC 29192 / DSM 22645 / JCM 10191 / CCUG 17912 / NBRC 13757 / NCIMB 11200 / NRRL B-4491 / Barker I</strain>
    </source>
</reference>
<dbReference type="PATRIC" id="fig|579138.3.peg.1778"/>
<dbReference type="HOGENOM" id="CLU_133829_0_0_5"/>
<dbReference type="STRING" id="579138.Zymop_1673"/>
<evidence type="ECO:0008006" key="3">
    <source>
        <dbReference type="Google" id="ProtNLM"/>
    </source>
</evidence>
<accession>F8ERU8</accession>
<dbReference type="InterPro" id="IPR018673">
    <property type="entry name" value="DUF2141"/>
</dbReference>
<gene>
    <name evidence="1" type="ordered locus">Zymop_1673</name>
</gene>
<organism evidence="1 2">
    <name type="scientific">Zymomonas mobilis subsp. pomaceae (strain ATCC 29192 / DSM 22645 / JCM 10191 / CCUG 17912 / NBRC 13757 / NCIMB 11200 / NRRL B-4491 / Barker I)</name>
    <dbReference type="NCBI Taxonomy" id="579138"/>
    <lineage>
        <taxon>Bacteria</taxon>
        <taxon>Pseudomonadati</taxon>
        <taxon>Pseudomonadota</taxon>
        <taxon>Alphaproteobacteria</taxon>
        <taxon>Sphingomonadales</taxon>
        <taxon>Zymomonadaceae</taxon>
        <taxon>Zymomonas</taxon>
    </lineage>
</organism>
<dbReference type="Pfam" id="PF09912">
    <property type="entry name" value="DUF2141"/>
    <property type="match status" value="1"/>
</dbReference>
<sequence>MTVRRYFRVIAFRSKEVMLKLTALIACIPVVLGMSAADAAILGPYASSCHKGSNKPAILVHIEGLKNRDGLLRVQAYDAVEKSYFEKGQYVQRVEIEPPATGSVDICLPVAKSGAYTVLARHDINKNGHIDHDDGGGFSGNPSMSLMDVALKHKPSLKATTISVGNSISDVTIIMKYVQGLSFKPIAASDEESDNNEVKR</sequence>